<gene>
    <name evidence="6" type="ORF">H6G68_10430</name>
</gene>
<proteinExistence type="predicted"/>
<evidence type="ECO:0000259" key="5">
    <source>
        <dbReference type="PROSITE" id="PS50142"/>
    </source>
</evidence>
<dbReference type="Proteomes" id="UP000660381">
    <property type="component" value="Unassembled WGS sequence"/>
</dbReference>
<dbReference type="InterPro" id="IPR000999">
    <property type="entry name" value="RNase_III_dom"/>
</dbReference>
<evidence type="ECO:0000256" key="2">
    <source>
        <dbReference type="ARBA" id="ARBA00022801"/>
    </source>
</evidence>
<evidence type="ECO:0000256" key="1">
    <source>
        <dbReference type="ARBA" id="ARBA00017706"/>
    </source>
</evidence>
<dbReference type="Gene3D" id="1.10.1520.10">
    <property type="entry name" value="Ribonuclease III domain"/>
    <property type="match status" value="1"/>
</dbReference>
<organism evidence="6 7">
    <name type="scientific">Anabaena catenula FACHB-362</name>
    <dbReference type="NCBI Taxonomy" id="2692877"/>
    <lineage>
        <taxon>Bacteria</taxon>
        <taxon>Bacillati</taxon>
        <taxon>Cyanobacteriota</taxon>
        <taxon>Cyanophyceae</taxon>
        <taxon>Nostocales</taxon>
        <taxon>Nostocaceae</taxon>
        <taxon>Anabaena</taxon>
    </lineage>
</organism>
<evidence type="ECO:0000313" key="7">
    <source>
        <dbReference type="Proteomes" id="UP000660381"/>
    </source>
</evidence>
<dbReference type="CDD" id="cd00593">
    <property type="entry name" value="RIBOc"/>
    <property type="match status" value="1"/>
</dbReference>
<dbReference type="InterPro" id="IPR054501">
    <property type="entry name" value="NCH2"/>
</dbReference>
<comment type="function">
    <text evidence="4">Digests double-stranded RNA. Involved in the processing of primary rRNA transcript to yield the immediate precursors to the large and small rRNAs (23S and 16S). Processes some mRNAs, and tRNAs when they are encoded in the rRNA operon. Processes pre-crRNA and tracrRNA of type II CRISPR loci if present in the organism.</text>
</comment>
<evidence type="ECO:0000256" key="4">
    <source>
        <dbReference type="ARBA" id="ARBA00049596"/>
    </source>
</evidence>
<evidence type="ECO:0000256" key="3">
    <source>
        <dbReference type="ARBA" id="ARBA00032486"/>
    </source>
</evidence>
<protein>
    <recommendedName>
        <fullName evidence="1">Ribonuclease 3</fullName>
    </recommendedName>
    <alternativeName>
        <fullName evidence="3">Ribonuclease III</fullName>
    </alternativeName>
</protein>
<dbReference type="Pfam" id="PF14622">
    <property type="entry name" value="Ribonucleas_3_3"/>
    <property type="match status" value="1"/>
</dbReference>
<dbReference type="PANTHER" id="PTHR14950:SF37">
    <property type="entry name" value="ENDORIBONUCLEASE DICER"/>
    <property type="match status" value="1"/>
</dbReference>
<comment type="caution">
    <text evidence="6">The sequence shown here is derived from an EMBL/GenBank/DDBJ whole genome shotgun (WGS) entry which is preliminary data.</text>
</comment>
<dbReference type="EMBL" id="JACJTQ010000013">
    <property type="protein sequence ID" value="MBD2692166.1"/>
    <property type="molecule type" value="Genomic_DNA"/>
</dbReference>
<feature type="domain" description="RNase III" evidence="5">
    <location>
        <begin position="5"/>
        <end position="141"/>
    </location>
</feature>
<evidence type="ECO:0000313" key="6">
    <source>
        <dbReference type="EMBL" id="MBD2692166.1"/>
    </source>
</evidence>
<dbReference type="SUPFAM" id="SSF69065">
    <property type="entry name" value="RNase III domain-like"/>
    <property type="match status" value="1"/>
</dbReference>
<keyword evidence="7" id="KW-1185">Reference proteome</keyword>
<accession>A0ABR8J1H2</accession>
<dbReference type="SMART" id="SM00535">
    <property type="entry name" value="RIBOc"/>
    <property type="match status" value="1"/>
</dbReference>
<name>A0ABR8J1H2_9NOST</name>
<sequence>MSINIDSVKQVIGIPDFQKTELLESALTHPSRIYETNKNQQQKDQQEREYRRLAILGDSLLGAIVVDYLHGSFSELNQGYITDIKCQIVSREKCYKFARKLKLSDLCLLGRSAQQKDECQQKDLFGEMFEALLGAIYIEYGRNFKLLSNWLIERFIKQTVDEIMTDNQYTENQSSEDYLSIISSMNTEESADFLRQKKVEADALVAQDEKLQQLLIWIQKKSSLVNSDQPTKVRAFYLSLIRILGRGFVSNFDPNINSNSKVRQFFLGFTNRATDIGLDLAFKYNTNHDSANVLASIFTINFEPELQQALRKLQAELPNPKTDKEAFDVWRETHGQDWLKKVIKLIDYDLEFSKDQKTILNQYYKANQGILDCLNNSETKISPESKREIEESLLLPIT</sequence>
<dbReference type="RefSeq" id="WP_190906592.1">
    <property type="nucleotide sequence ID" value="NZ_JACJTQ010000013.1"/>
</dbReference>
<dbReference type="Pfam" id="PF22727">
    <property type="entry name" value="NCH2"/>
    <property type="match status" value="1"/>
</dbReference>
<dbReference type="PANTHER" id="PTHR14950">
    <property type="entry name" value="DICER-RELATED"/>
    <property type="match status" value="1"/>
</dbReference>
<dbReference type="InterPro" id="IPR036389">
    <property type="entry name" value="RNase_III_sf"/>
</dbReference>
<keyword evidence="2" id="KW-0378">Hydrolase</keyword>
<dbReference type="PROSITE" id="PS50142">
    <property type="entry name" value="RNASE_3_2"/>
    <property type="match status" value="1"/>
</dbReference>
<reference evidence="6 7" key="1">
    <citation type="journal article" date="2020" name="ISME J.">
        <title>Comparative genomics reveals insights into cyanobacterial evolution and habitat adaptation.</title>
        <authorList>
            <person name="Chen M.Y."/>
            <person name="Teng W.K."/>
            <person name="Zhao L."/>
            <person name="Hu C.X."/>
            <person name="Zhou Y.K."/>
            <person name="Han B.P."/>
            <person name="Song L.R."/>
            <person name="Shu W.S."/>
        </authorList>
    </citation>
    <scope>NUCLEOTIDE SEQUENCE [LARGE SCALE GENOMIC DNA]</scope>
    <source>
        <strain evidence="6 7">FACHB-362</strain>
    </source>
</reference>